<reference evidence="2" key="1">
    <citation type="submission" date="2014-11" db="EMBL/GenBank/DDBJ databases">
        <authorList>
            <person name="Otto D Thomas"/>
            <person name="Naeem Raeece"/>
        </authorList>
    </citation>
    <scope>NUCLEOTIDE SEQUENCE</scope>
</reference>
<protein>
    <submittedName>
        <fullName evidence="2">Uncharacterized protein</fullName>
    </submittedName>
</protein>
<dbReference type="VEuPathDB" id="CryptoDB:Cvel_25819"/>
<name>A0A0G4HAZ9_9ALVE</name>
<evidence type="ECO:0000256" key="1">
    <source>
        <dbReference type="SAM" id="MobiDB-lite"/>
    </source>
</evidence>
<dbReference type="AlphaFoldDB" id="A0A0G4HAZ9"/>
<gene>
    <name evidence="2" type="ORF">Cvel_25819</name>
</gene>
<feature type="non-terminal residue" evidence="2">
    <location>
        <position position="1"/>
    </location>
</feature>
<evidence type="ECO:0000313" key="2">
    <source>
        <dbReference type="EMBL" id="CEM41130.1"/>
    </source>
</evidence>
<sequence>VVKVRICTLDLEEVARLEGERRRKKKEGEEGLAMYDASELSRIEPSASCWDISVCILKRGEGPDAERSKKVEPLFDHVRRTFRPVAALETARRAAQADKAALLEREGKAEPLNHDINPTEPLLQQKETDPIKENPTSSGSASEYRMVNVVYNRPTGRARDCDKEIDFAAGPLARC</sequence>
<accession>A0A0G4HAZ9</accession>
<feature type="region of interest" description="Disordered" evidence="1">
    <location>
        <begin position="105"/>
        <end position="141"/>
    </location>
</feature>
<organism evidence="2">
    <name type="scientific">Chromera velia CCMP2878</name>
    <dbReference type="NCBI Taxonomy" id="1169474"/>
    <lineage>
        <taxon>Eukaryota</taxon>
        <taxon>Sar</taxon>
        <taxon>Alveolata</taxon>
        <taxon>Colpodellida</taxon>
        <taxon>Chromeraceae</taxon>
        <taxon>Chromera</taxon>
    </lineage>
</organism>
<proteinExistence type="predicted"/>
<dbReference type="EMBL" id="CDMZ01002177">
    <property type="protein sequence ID" value="CEM41130.1"/>
    <property type="molecule type" value="Genomic_DNA"/>
</dbReference>